<evidence type="ECO:0000313" key="2">
    <source>
        <dbReference type="Proteomes" id="UP000807469"/>
    </source>
</evidence>
<dbReference type="Proteomes" id="UP000807469">
    <property type="component" value="Unassembled WGS sequence"/>
</dbReference>
<gene>
    <name evidence="1" type="ORF">BDN70DRAFT_700414</name>
</gene>
<keyword evidence="2" id="KW-1185">Reference proteome</keyword>
<comment type="caution">
    <text evidence="1">The sequence shown here is derived from an EMBL/GenBank/DDBJ whole genome shotgun (WGS) entry which is preliminary data.</text>
</comment>
<evidence type="ECO:0000313" key="1">
    <source>
        <dbReference type="EMBL" id="KAF9470427.1"/>
    </source>
</evidence>
<dbReference type="AlphaFoldDB" id="A0A9P5YJU6"/>
<dbReference type="EMBL" id="MU156005">
    <property type="protein sequence ID" value="KAF9470427.1"/>
    <property type="molecule type" value="Genomic_DNA"/>
</dbReference>
<name>A0A9P5YJU6_9AGAR</name>
<proteinExistence type="predicted"/>
<sequence>MYCKDKLHVLNALHWKRSRSINSTLLQNYRSRHRAAYIFGFHIDRPPSTSARCKMTASFFYGGLPTTTGGTLLPLASVYSRIIALGARKEPTSDAELRRGSAQSTSFRLFCCMER</sequence>
<accession>A0A9P5YJU6</accession>
<protein>
    <submittedName>
        <fullName evidence="1">Uncharacterized protein</fullName>
    </submittedName>
</protein>
<reference evidence="1" key="1">
    <citation type="submission" date="2020-11" db="EMBL/GenBank/DDBJ databases">
        <authorList>
            <consortium name="DOE Joint Genome Institute"/>
            <person name="Ahrendt S."/>
            <person name="Riley R."/>
            <person name="Andreopoulos W."/>
            <person name="Labutti K."/>
            <person name="Pangilinan J."/>
            <person name="Ruiz-Duenas F.J."/>
            <person name="Barrasa J.M."/>
            <person name="Sanchez-Garcia M."/>
            <person name="Camarero S."/>
            <person name="Miyauchi S."/>
            <person name="Serrano A."/>
            <person name="Linde D."/>
            <person name="Babiker R."/>
            <person name="Drula E."/>
            <person name="Ayuso-Fernandez I."/>
            <person name="Pacheco R."/>
            <person name="Padilla G."/>
            <person name="Ferreira P."/>
            <person name="Barriuso J."/>
            <person name="Kellner H."/>
            <person name="Castanera R."/>
            <person name="Alfaro M."/>
            <person name="Ramirez L."/>
            <person name="Pisabarro A.G."/>
            <person name="Kuo A."/>
            <person name="Tritt A."/>
            <person name="Lipzen A."/>
            <person name="He G."/>
            <person name="Yan M."/>
            <person name="Ng V."/>
            <person name="Cullen D."/>
            <person name="Martin F."/>
            <person name="Rosso M.-N."/>
            <person name="Henrissat B."/>
            <person name="Hibbett D."/>
            <person name="Martinez A.T."/>
            <person name="Grigoriev I.V."/>
        </authorList>
    </citation>
    <scope>NUCLEOTIDE SEQUENCE</scope>
    <source>
        <strain evidence="1">CIRM-BRFM 674</strain>
    </source>
</reference>
<organism evidence="1 2">
    <name type="scientific">Pholiota conissans</name>
    <dbReference type="NCBI Taxonomy" id="109636"/>
    <lineage>
        <taxon>Eukaryota</taxon>
        <taxon>Fungi</taxon>
        <taxon>Dikarya</taxon>
        <taxon>Basidiomycota</taxon>
        <taxon>Agaricomycotina</taxon>
        <taxon>Agaricomycetes</taxon>
        <taxon>Agaricomycetidae</taxon>
        <taxon>Agaricales</taxon>
        <taxon>Agaricineae</taxon>
        <taxon>Strophariaceae</taxon>
        <taxon>Pholiota</taxon>
    </lineage>
</organism>